<feature type="transmembrane region" description="Helical" evidence="9">
    <location>
        <begin position="91"/>
        <end position="114"/>
    </location>
</feature>
<dbReference type="GO" id="GO:0006826">
    <property type="term" value="P:iron ion transport"/>
    <property type="evidence" value="ECO:0007669"/>
    <property type="project" value="TreeGrafter"/>
</dbReference>
<dbReference type="GO" id="GO:0006879">
    <property type="term" value="P:intracellular iron ion homeostasis"/>
    <property type="evidence" value="ECO:0007669"/>
    <property type="project" value="TreeGrafter"/>
</dbReference>
<dbReference type="CDD" id="cd06186">
    <property type="entry name" value="NOX_Duox_like_FAD_NADP"/>
    <property type="match status" value="1"/>
</dbReference>
<keyword evidence="7 9" id="KW-0472">Membrane</keyword>
<proteinExistence type="predicted"/>
<dbReference type="GO" id="GO:0015677">
    <property type="term" value="P:copper ion import"/>
    <property type="evidence" value="ECO:0007669"/>
    <property type="project" value="TreeGrafter"/>
</dbReference>
<keyword evidence="2" id="KW-0813">Transport</keyword>
<evidence type="ECO:0000256" key="7">
    <source>
        <dbReference type="ARBA" id="ARBA00023136"/>
    </source>
</evidence>
<feature type="domain" description="Ferric oxidoreductase" evidence="10">
    <location>
        <begin position="90"/>
        <end position="146"/>
    </location>
</feature>
<dbReference type="PANTHER" id="PTHR32361">
    <property type="entry name" value="FERRIC/CUPRIC REDUCTASE TRANSMEMBRANE COMPONENT"/>
    <property type="match status" value="1"/>
</dbReference>
<feature type="region of interest" description="Disordered" evidence="8">
    <location>
        <begin position="515"/>
        <end position="573"/>
    </location>
</feature>
<keyword evidence="3 9" id="KW-0812">Transmembrane</keyword>
<evidence type="ECO:0000256" key="9">
    <source>
        <dbReference type="SAM" id="Phobius"/>
    </source>
</evidence>
<accession>A0A1L7WSG4</accession>
<evidence type="ECO:0000259" key="10">
    <source>
        <dbReference type="Pfam" id="PF01794"/>
    </source>
</evidence>
<evidence type="ECO:0000313" key="12">
    <source>
        <dbReference type="EMBL" id="CZR55712.1"/>
    </source>
</evidence>
<dbReference type="InterPro" id="IPR013121">
    <property type="entry name" value="Fe_red_NAD-bd_6"/>
</dbReference>
<feature type="transmembrane region" description="Helical" evidence="9">
    <location>
        <begin position="126"/>
        <end position="146"/>
    </location>
</feature>
<dbReference type="Pfam" id="PF08030">
    <property type="entry name" value="NAD_binding_6"/>
    <property type="match status" value="1"/>
</dbReference>
<dbReference type="STRING" id="576137.A0A1L7WSG4"/>
<dbReference type="PANTHER" id="PTHR32361:SF9">
    <property type="entry name" value="FERRIC REDUCTASE TRANSMEMBRANE COMPONENT 3-RELATED"/>
    <property type="match status" value="1"/>
</dbReference>
<keyword evidence="6" id="KW-0406">Ion transport</keyword>
<dbReference type="AlphaFoldDB" id="A0A1L7WSG4"/>
<dbReference type="InterPro" id="IPR013130">
    <property type="entry name" value="Fe3_Rdtase_TM_dom"/>
</dbReference>
<keyword evidence="5" id="KW-0560">Oxidoreductase</keyword>
<dbReference type="GO" id="GO:0005886">
    <property type="term" value="C:plasma membrane"/>
    <property type="evidence" value="ECO:0007669"/>
    <property type="project" value="TreeGrafter"/>
</dbReference>
<feature type="compositionally biased region" description="Basic and acidic residues" evidence="8">
    <location>
        <begin position="546"/>
        <end position="556"/>
    </location>
</feature>
<dbReference type="GO" id="GO:0000293">
    <property type="term" value="F:ferric-chelate reductase activity"/>
    <property type="evidence" value="ECO:0007669"/>
    <property type="project" value="TreeGrafter"/>
</dbReference>
<evidence type="ECO:0000256" key="6">
    <source>
        <dbReference type="ARBA" id="ARBA00023065"/>
    </source>
</evidence>
<evidence type="ECO:0000256" key="5">
    <source>
        <dbReference type="ARBA" id="ARBA00023002"/>
    </source>
</evidence>
<keyword evidence="4 9" id="KW-1133">Transmembrane helix</keyword>
<dbReference type="Proteomes" id="UP000184330">
    <property type="component" value="Unassembled WGS sequence"/>
</dbReference>
<evidence type="ECO:0000256" key="1">
    <source>
        <dbReference type="ARBA" id="ARBA00004141"/>
    </source>
</evidence>
<dbReference type="OrthoDB" id="4494341at2759"/>
<evidence type="ECO:0000259" key="11">
    <source>
        <dbReference type="Pfam" id="PF08030"/>
    </source>
</evidence>
<dbReference type="SUPFAM" id="SSF52343">
    <property type="entry name" value="Ferredoxin reductase-like, C-terminal NADP-linked domain"/>
    <property type="match status" value="1"/>
</dbReference>
<protein>
    <recommendedName>
        <fullName evidence="14">FAD-binding FR-type domain-containing protein</fullName>
    </recommendedName>
</protein>
<sequence length="573" mass="64370">MNIAQWYAVSVAAVSACLLIHRIGSLAANFFVSRFQVLALKKLVYPLLRRRYFGSVTRFQGLMVGSYIVINGFCMGIGIKNTGDLLLRSGTMAAINMIPLFLGGRTSVLANFLGISVHTYYLAHHWIGRVVILQSLLHVVLVIATGKPWTFDSSQISGISVSLSQMGLEFLTIRPVGFSAGAAPPSLIVLRSQINHIRIPDSIFIIVDSESGLATFEGSVLQSGAALEPQDKSGCDNALYGHLHTERRWRHENDNSDGNGATSAPWASHPFVVAWWDAPMAARSLSFLIRPQSGITSELITRKSVRTVTLDGPYGKDLHLDSYETVILVAKGIGIAGILPYIRHMTDRKVLPDEYWAYQYRRGLITRKIDVYWVLEDNDQEEWASDWIKDLHELDGENLILTFSCFYPYKETKPPPVPNSSHWRFLYQKEALPIIESLMLKRIQRSPGKTKVAVCAQADFSDSIRGTVLKAMNEYQDIEFAETEFQPQGVRQAYPGIHKLERDDVEMHRMVTRSRPTRMLRSSRLSSQDDEKRLVKTHSGMSSKLETLDEKSERSMDLGPQSPTIRRDVADIV</sequence>
<evidence type="ECO:0000313" key="13">
    <source>
        <dbReference type="Proteomes" id="UP000184330"/>
    </source>
</evidence>
<evidence type="ECO:0000256" key="4">
    <source>
        <dbReference type="ARBA" id="ARBA00022989"/>
    </source>
</evidence>
<name>A0A1L7WSG4_9HELO</name>
<organism evidence="12 13">
    <name type="scientific">Phialocephala subalpina</name>
    <dbReference type="NCBI Taxonomy" id="576137"/>
    <lineage>
        <taxon>Eukaryota</taxon>
        <taxon>Fungi</taxon>
        <taxon>Dikarya</taxon>
        <taxon>Ascomycota</taxon>
        <taxon>Pezizomycotina</taxon>
        <taxon>Leotiomycetes</taxon>
        <taxon>Helotiales</taxon>
        <taxon>Mollisiaceae</taxon>
        <taxon>Phialocephala</taxon>
        <taxon>Phialocephala fortinii species complex</taxon>
    </lineage>
</organism>
<evidence type="ECO:0000256" key="3">
    <source>
        <dbReference type="ARBA" id="ARBA00022692"/>
    </source>
</evidence>
<dbReference type="Gene3D" id="3.40.50.80">
    <property type="entry name" value="Nucleotide-binding domain of ferredoxin-NADP reductase (FNR) module"/>
    <property type="match status" value="1"/>
</dbReference>
<dbReference type="InterPro" id="IPR051410">
    <property type="entry name" value="Ferric/Cupric_Reductase"/>
</dbReference>
<evidence type="ECO:0008006" key="14">
    <source>
        <dbReference type="Google" id="ProtNLM"/>
    </source>
</evidence>
<gene>
    <name evidence="12" type="ORF">PAC_05600</name>
</gene>
<evidence type="ECO:0000256" key="8">
    <source>
        <dbReference type="SAM" id="MobiDB-lite"/>
    </source>
</evidence>
<feature type="transmembrane region" description="Helical" evidence="9">
    <location>
        <begin position="59"/>
        <end position="79"/>
    </location>
</feature>
<reference evidence="12 13" key="1">
    <citation type="submission" date="2016-03" db="EMBL/GenBank/DDBJ databases">
        <authorList>
            <person name="Ploux O."/>
        </authorList>
    </citation>
    <scope>NUCLEOTIDE SEQUENCE [LARGE SCALE GENOMIC DNA]</scope>
    <source>
        <strain evidence="12 13">UAMH 11012</strain>
    </source>
</reference>
<evidence type="ECO:0000256" key="2">
    <source>
        <dbReference type="ARBA" id="ARBA00022448"/>
    </source>
</evidence>
<dbReference type="EMBL" id="FJOG01000007">
    <property type="protein sequence ID" value="CZR55712.1"/>
    <property type="molecule type" value="Genomic_DNA"/>
</dbReference>
<dbReference type="Pfam" id="PF01794">
    <property type="entry name" value="Ferric_reduct"/>
    <property type="match status" value="1"/>
</dbReference>
<comment type="subcellular location">
    <subcellularLocation>
        <location evidence="1">Membrane</location>
        <topology evidence="1">Multi-pass membrane protein</topology>
    </subcellularLocation>
</comment>
<dbReference type="InterPro" id="IPR039261">
    <property type="entry name" value="FNR_nucleotide-bd"/>
</dbReference>
<feature type="domain" description="Ferric reductase NAD binding" evidence="11">
    <location>
        <begin position="323"/>
        <end position="399"/>
    </location>
</feature>
<keyword evidence="13" id="KW-1185">Reference proteome</keyword>
<feature type="transmembrane region" description="Helical" evidence="9">
    <location>
        <begin position="6"/>
        <end position="32"/>
    </location>
</feature>